<feature type="chain" id="PRO_5045789443" evidence="1">
    <location>
        <begin position="29"/>
        <end position="192"/>
    </location>
</feature>
<name>A0ABQ9PB06_9PEZI</name>
<organism evidence="2 3">
    <name type="scientific">Coniosporium apollinis</name>
    <dbReference type="NCBI Taxonomy" id="61459"/>
    <lineage>
        <taxon>Eukaryota</taxon>
        <taxon>Fungi</taxon>
        <taxon>Dikarya</taxon>
        <taxon>Ascomycota</taxon>
        <taxon>Pezizomycotina</taxon>
        <taxon>Dothideomycetes</taxon>
        <taxon>Dothideomycetes incertae sedis</taxon>
        <taxon>Coniosporium</taxon>
    </lineage>
</organism>
<evidence type="ECO:0000256" key="1">
    <source>
        <dbReference type="SAM" id="SignalP"/>
    </source>
</evidence>
<gene>
    <name evidence="2" type="ORF">H2201_000414</name>
</gene>
<keyword evidence="3" id="KW-1185">Reference proteome</keyword>
<evidence type="ECO:0000313" key="2">
    <source>
        <dbReference type="EMBL" id="KAJ9669547.1"/>
    </source>
</evidence>
<evidence type="ECO:0000313" key="3">
    <source>
        <dbReference type="Proteomes" id="UP001172684"/>
    </source>
</evidence>
<comment type="caution">
    <text evidence="2">The sequence shown here is derived from an EMBL/GenBank/DDBJ whole genome shotgun (WGS) entry which is preliminary data.</text>
</comment>
<proteinExistence type="predicted"/>
<feature type="signal peptide" evidence="1">
    <location>
        <begin position="1"/>
        <end position="28"/>
    </location>
</feature>
<reference evidence="2" key="1">
    <citation type="submission" date="2022-10" db="EMBL/GenBank/DDBJ databases">
        <title>Culturing micro-colonial fungi from biological soil crusts in the Mojave desert and describing Neophaeococcomyces mojavensis, and introducing the new genera and species Taxawa tesnikishii.</title>
        <authorList>
            <person name="Kurbessoian T."/>
            <person name="Stajich J.E."/>
        </authorList>
    </citation>
    <scope>NUCLEOTIDE SEQUENCE</scope>
    <source>
        <strain evidence="2">TK_1</strain>
    </source>
</reference>
<accession>A0ABQ9PB06</accession>
<dbReference type="EMBL" id="JAPDRL010000002">
    <property type="protein sequence ID" value="KAJ9669547.1"/>
    <property type="molecule type" value="Genomic_DNA"/>
</dbReference>
<sequence length="192" mass="21289">MRSSSFNQQRLISYIFMILSFLSLVAHAIPPEDVEYPELADIQAQLDILRAGLAAYRNADNSNLSSGDAGEYQYGLLPPINEVWHQYNVHAWLEETIRTNGCFSESFVQTDTPGAALSGVNGDEPQTCSIGSYLNLPGHNVPDDIMEELLIALLDAMATFDQVVAILQEASDDGQLNVTWQRLNHRRLHIAA</sequence>
<keyword evidence="1" id="KW-0732">Signal</keyword>
<protein>
    <submittedName>
        <fullName evidence="2">Uncharacterized protein</fullName>
    </submittedName>
</protein>
<dbReference type="Proteomes" id="UP001172684">
    <property type="component" value="Unassembled WGS sequence"/>
</dbReference>